<accession>A0A4Z2JHP5</accession>
<feature type="region of interest" description="Disordered" evidence="1">
    <location>
        <begin position="170"/>
        <end position="205"/>
    </location>
</feature>
<feature type="region of interest" description="Disordered" evidence="1">
    <location>
        <begin position="51"/>
        <end position="81"/>
    </location>
</feature>
<proteinExistence type="predicted"/>
<feature type="compositionally biased region" description="Polar residues" evidence="1">
    <location>
        <begin position="173"/>
        <end position="186"/>
    </location>
</feature>
<keyword evidence="3" id="KW-1185">Reference proteome</keyword>
<sequence>MTGVPLVERMRSLSRLLRSMGMCNRGLGLALWRLRLRSELKTILHPSMVQRLGSRSRRADRSMGRLLGGKPSMGAETGSSPGVSAPVLVHGEVSPPLNRHRVTRRYSTGCVPFANGTTASRRNTGSQTQLRPLAKNKTVTATAAVAGVWFAFVEGGNHLDSVHRPSLKCLEPSTASTEPTGEALSSDNRKQVLREGEVMEGGEEDRRKIGVTRACALVTDLQYVAPDVVSEGPAQAVQDVQHLLLLQHGEEAIEEDLEPDGYGLGAVQHQAADVEHHVGLNDLHLERQRKNVSKMAIKSNIIKDIGSGLRLAWI</sequence>
<feature type="compositionally biased region" description="Basic and acidic residues" evidence="1">
    <location>
        <begin position="187"/>
        <end position="197"/>
    </location>
</feature>
<dbReference type="EMBL" id="SRLO01000001">
    <property type="protein sequence ID" value="TNN89431.1"/>
    <property type="molecule type" value="Genomic_DNA"/>
</dbReference>
<protein>
    <submittedName>
        <fullName evidence="2">Uncharacterized protein</fullName>
    </submittedName>
</protein>
<name>A0A4Z2JHP5_9TELE</name>
<evidence type="ECO:0000313" key="2">
    <source>
        <dbReference type="EMBL" id="TNN89431.1"/>
    </source>
</evidence>
<dbReference type="Proteomes" id="UP000314294">
    <property type="component" value="Unassembled WGS sequence"/>
</dbReference>
<organism evidence="2 3">
    <name type="scientific">Liparis tanakae</name>
    <name type="common">Tanaka's snailfish</name>
    <dbReference type="NCBI Taxonomy" id="230148"/>
    <lineage>
        <taxon>Eukaryota</taxon>
        <taxon>Metazoa</taxon>
        <taxon>Chordata</taxon>
        <taxon>Craniata</taxon>
        <taxon>Vertebrata</taxon>
        <taxon>Euteleostomi</taxon>
        <taxon>Actinopterygii</taxon>
        <taxon>Neopterygii</taxon>
        <taxon>Teleostei</taxon>
        <taxon>Neoteleostei</taxon>
        <taxon>Acanthomorphata</taxon>
        <taxon>Eupercaria</taxon>
        <taxon>Perciformes</taxon>
        <taxon>Cottioidei</taxon>
        <taxon>Cottales</taxon>
        <taxon>Liparidae</taxon>
        <taxon>Liparis</taxon>
    </lineage>
</organism>
<dbReference type="AlphaFoldDB" id="A0A4Z2JHP5"/>
<evidence type="ECO:0000313" key="3">
    <source>
        <dbReference type="Proteomes" id="UP000314294"/>
    </source>
</evidence>
<reference evidence="2 3" key="1">
    <citation type="submission" date="2019-03" db="EMBL/GenBank/DDBJ databases">
        <title>First draft genome of Liparis tanakae, snailfish: a comprehensive survey of snailfish specific genes.</title>
        <authorList>
            <person name="Kim W."/>
            <person name="Song I."/>
            <person name="Jeong J.-H."/>
            <person name="Kim D."/>
            <person name="Kim S."/>
            <person name="Ryu S."/>
            <person name="Song J.Y."/>
            <person name="Lee S.K."/>
        </authorList>
    </citation>
    <scope>NUCLEOTIDE SEQUENCE [LARGE SCALE GENOMIC DNA]</scope>
    <source>
        <tissue evidence="2">Muscle</tissue>
    </source>
</reference>
<evidence type="ECO:0000256" key="1">
    <source>
        <dbReference type="SAM" id="MobiDB-lite"/>
    </source>
</evidence>
<gene>
    <name evidence="2" type="ORF">EYF80_000034</name>
</gene>
<comment type="caution">
    <text evidence="2">The sequence shown here is derived from an EMBL/GenBank/DDBJ whole genome shotgun (WGS) entry which is preliminary data.</text>
</comment>